<proteinExistence type="predicted"/>
<feature type="region of interest" description="Disordered" evidence="1">
    <location>
        <begin position="1"/>
        <end position="25"/>
    </location>
</feature>
<evidence type="ECO:0000313" key="2">
    <source>
        <dbReference type="EMBL" id="KZT28027.1"/>
    </source>
</evidence>
<keyword evidence="3" id="KW-1185">Reference proteome</keyword>
<accession>A0A165UEC9</accession>
<dbReference type="EMBL" id="KV425559">
    <property type="protein sequence ID" value="KZT28027.1"/>
    <property type="molecule type" value="Genomic_DNA"/>
</dbReference>
<dbReference type="OrthoDB" id="297496at2759"/>
<dbReference type="AlphaFoldDB" id="A0A165UEC9"/>
<dbReference type="InParanoid" id="A0A165UEC9"/>
<gene>
    <name evidence="2" type="ORF">NEOLEDRAFT_951596</name>
</gene>
<evidence type="ECO:0000313" key="3">
    <source>
        <dbReference type="Proteomes" id="UP000076761"/>
    </source>
</evidence>
<sequence>MHTEAFNKVVKRYRDRARREQGPPRSILEAAGSSQAVRSQSTTLEESHARVRQRLEELPGNILEHARTFHEDVQYFVNTTARDMIASDSPAGGAGPGAGVAKMRIPSGLKGLLDDIAAAEGIGDRVKTQILQDDEARNTLFMLSVEKSLRKMIGAAEGALQAIAERDVLVAAEACTDNTVPHKDSCDVQEIAR</sequence>
<dbReference type="Proteomes" id="UP000076761">
    <property type="component" value="Unassembled WGS sequence"/>
</dbReference>
<reference evidence="2 3" key="1">
    <citation type="journal article" date="2016" name="Mol. Biol. Evol.">
        <title>Comparative Genomics of Early-Diverging Mushroom-Forming Fungi Provides Insights into the Origins of Lignocellulose Decay Capabilities.</title>
        <authorList>
            <person name="Nagy L.G."/>
            <person name="Riley R."/>
            <person name="Tritt A."/>
            <person name="Adam C."/>
            <person name="Daum C."/>
            <person name="Floudas D."/>
            <person name="Sun H."/>
            <person name="Yadav J.S."/>
            <person name="Pangilinan J."/>
            <person name="Larsson K.H."/>
            <person name="Matsuura K."/>
            <person name="Barry K."/>
            <person name="Labutti K."/>
            <person name="Kuo R."/>
            <person name="Ohm R.A."/>
            <person name="Bhattacharya S.S."/>
            <person name="Shirouzu T."/>
            <person name="Yoshinaga Y."/>
            <person name="Martin F.M."/>
            <person name="Grigoriev I.V."/>
            <person name="Hibbett D.S."/>
        </authorList>
    </citation>
    <scope>NUCLEOTIDE SEQUENCE [LARGE SCALE GENOMIC DNA]</scope>
    <source>
        <strain evidence="2 3">HHB14362 ss-1</strain>
    </source>
</reference>
<protein>
    <submittedName>
        <fullName evidence="2">Uncharacterized protein</fullName>
    </submittedName>
</protein>
<name>A0A165UEC9_9AGAM</name>
<organism evidence="2 3">
    <name type="scientific">Neolentinus lepideus HHB14362 ss-1</name>
    <dbReference type="NCBI Taxonomy" id="1314782"/>
    <lineage>
        <taxon>Eukaryota</taxon>
        <taxon>Fungi</taxon>
        <taxon>Dikarya</taxon>
        <taxon>Basidiomycota</taxon>
        <taxon>Agaricomycotina</taxon>
        <taxon>Agaricomycetes</taxon>
        <taxon>Gloeophyllales</taxon>
        <taxon>Gloeophyllaceae</taxon>
        <taxon>Neolentinus</taxon>
    </lineage>
</organism>
<evidence type="ECO:0000256" key="1">
    <source>
        <dbReference type="SAM" id="MobiDB-lite"/>
    </source>
</evidence>